<feature type="region of interest" description="Disordered" evidence="1">
    <location>
        <begin position="249"/>
        <end position="311"/>
    </location>
</feature>
<feature type="region of interest" description="Disordered" evidence="1">
    <location>
        <begin position="24"/>
        <end position="98"/>
    </location>
</feature>
<evidence type="ECO:0000313" key="2">
    <source>
        <dbReference type="EnsemblMetazoa" id="CJA25616.1"/>
    </source>
</evidence>
<reference evidence="3" key="1">
    <citation type="submission" date="2010-08" db="EMBL/GenBank/DDBJ databases">
        <authorList>
            <consortium name="Caenorhabditis japonica Sequencing Consortium"/>
            <person name="Wilson R.K."/>
        </authorList>
    </citation>
    <scope>NUCLEOTIDE SEQUENCE [LARGE SCALE GENOMIC DNA]</scope>
    <source>
        <strain evidence="3">DF5081</strain>
    </source>
</reference>
<evidence type="ECO:0000256" key="1">
    <source>
        <dbReference type="SAM" id="MobiDB-lite"/>
    </source>
</evidence>
<sequence length="311" mass="35640">MYVCVCIYSSVQLKRCRKDEWRVRRRTAHRSKEPLPPRTAQPKAETVETARRKATTRQKKRQRMERHARLAQKPAVDGPVEEAPREEPTPRPRRTLFYDPDVNSVDEWLRQKGNKWLTEDRTASDTYQKCSDIIQEQREAAATTRRFERELRQLLANEERAPGIENRKAARGKRRKRQLPDLPGRRIRRAVATPHGARVFRQTRATIHLLHENVWKDSMPDLHPSGEGPAPMQICGGGVPTVCRQRIARQKGPPRGDKQMWPALGTRPESTARTDLSGGGPSDKTEREDVRVLDGLGHHPPERLDPVATVA</sequence>
<name>A0A8R1E682_CAEJA</name>
<feature type="compositionally biased region" description="Basic and acidic residues" evidence="1">
    <location>
        <begin position="283"/>
        <end position="305"/>
    </location>
</feature>
<evidence type="ECO:0000313" key="3">
    <source>
        <dbReference type="Proteomes" id="UP000005237"/>
    </source>
</evidence>
<keyword evidence="3" id="KW-1185">Reference proteome</keyword>
<accession>A0A8R1E682</accession>
<dbReference type="AlphaFoldDB" id="A0A8R1E682"/>
<proteinExistence type="predicted"/>
<dbReference type="Proteomes" id="UP000005237">
    <property type="component" value="Unassembled WGS sequence"/>
</dbReference>
<feature type="compositionally biased region" description="Basic residues" evidence="1">
    <location>
        <begin position="52"/>
        <end position="70"/>
    </location>
</feature>
<reference evidence="2" key="2">
    <citation type="submission" date="2022-06" db="UniProtKB">
        <authorList>
            <consortium name="EnsemblMetazoa"/>
        </authorList>
    </citation>
    <scope>IDENTIFICATION</scope>
    <source>
        <strain evidence="2">DF5081</strain>
    </source>
</reference>
<dbReference type="EnsemblMetazoa" id="CJA25616.1">
    <property type="protein sequence ID" value="CJA25616.1"/>
    <property type="gene ID" value="WBGene00181188"/>
</dbReference>
<organism evidence="2 3">
    <name type="scientific">Caenorhabditis japonica</name>
    <dbReference type="NCBI Taxonomy" id="281687"/>
    <lineage>
        <taxon>Eukaryota</taxon>
        <taxon>Metazoa</taxon>
        <taxon>Ecdysozoa</taxon>
        <taxon>Nematoda</taxon>
        <taxon>Chromadorea</taxon>
        <taxon>Rhabditida</taxon>
        <taxon>Rhabditina</taxon>
        <taxon>Rhabditomorpha</taxon>
        <taxon>Rhabditoidea</taxon>
        <taxon>Rhabditidae</taxon>
        <taxon>Peloderinae</taxon>
        <taxon>Caenorhabditis</taxon>
    </lineage>
</organism>
<protein>
    <submittedName>
        <fullName evidence="2">Uncharacterized protein</fullName>
    </submittedName>
</protein>